<feature type="domain" description="Nephrocystin 3-like N-terminal" evidence="4">
    <location>
        <begin position="375"/>
        <end position="530"/>
    </location>
</feature>
<dbReference type="OrthoDB" id="5989012at2759"/>
<dbReference type="Pfam" id="PF24883">
    <property type="entry name" value="NPHP3_N"/>
    <property type="match status" value="1"/>
</dbReference>
<feature type="repeat" description="ANK" evidence="3">
    <location>
        <begin position="854"/>
        <end position="886"/>
    </location>
</feature>
<dbReference type="InterPro" id="IPR036770">
    <property type="entry name" value="Ankyrin_rpt-contain_sf"/>
</dbReference>
<reference evidence="6 7" key="1">
    <citation type="submission" date="2020-06" db="EMBL/GenBank/DDBJ databases">
        <authorList>
            <person name="Li R."/>
            <person name="Bekaert M."/>
        </authorList>
    </citation>
    <scope>NUCLEOTIDE SEQUENCE [LARGE SCALE GENOMIC DNA]</scope>
    <source>
        <strain evidence="7">wild</strain>
    </source>
</reference>
<dbReference type="EMBL" id="CACVKT020001009">
    <property type="protein sequence ID" value="CAC5364548.1"/>
    <property type="molecule type" value="Genomic_DNA"/>
</dbReference>
<protein>
    <submittedName>
        <fullName evidence="6">ANKRD50</fullName>
    </submittedName>
</protein>
<evidence type="ECO:0000259" key="5">
    <source>
        <dbReference type="Pfam" id="PF25521"/>
    </source>
</evidence>
<dbReference type="SMART" id="SM00248">
    <property type="entry name" value="ANK"/>
    <property type="match status" value="12"/>
</dbReference>
<evidence type="ECO:0000256" key="2">
    <source>
        <dbReference type="ARBA" id="ARBA00023043"/>
    </source>
</evidence>
<keyword evidence="7" id="KW-1185">Reference proteome</keyword>
<dbReference type="InterPro" id="IPR027897">
    <property type="entry name" value="DUF4559"/>
</dbReference>
<keyword evidence="1" id="KW-0677">Repeat</keyword>
<dbReference type="InterPro" id="IPR027417">
    <property type="entry name" value="P-loop_NTPase"/>
</dbReference>
<sequence length="1942" mass="225407">METITRHLEYTKFDNYISICIGLHLLTVGIKDFVVDKVDAAHKTIYTICASGKCTNQSCSKRFKMLKNWCQSCSKWKAELKKLKSDEYRHWNNINWSQVSSLDWPQSIDEMAKVFVKNTSVSFRHGVFYDIGAVMSILTNMNIFALDKTTMKEIIRIRNDYYGHNYTVGIHDADRNIFFDRILHFIRLPAIRGYQSAIECTLALEELQKTKHLSQKLLEKLLDKDGLHDVRDVLLHNVPRIDSRERVIVVQDEMTVDSQLYLDYKSRLDELIVQDEITRDSEIVASKPCCKHLFRLLTKLKIGNTRLIRLLLFSTLFVMFKEPTADPTGCASMRFQHHWKSEIDFEFYIQDLNKSSVVERIWLEPPVSSVLKMHSHVLLTAHLGYGKSITVSQILCSEVYSPWHYLKQMTIAYHMCRFDYKATIQSANFIRNLAGKIVNDVPELGNVILADEYALDYLELDGLRCRQDPFLCLEIAIIAPLKRMKTDKKYLIIIDALDECDTPMGNDLYDLLAKKISDFPQLFQFLFTSRKVSKVLYEFKTLQSVQEIDLDSFTDRNILDALRFIDMTSNLTDDNKFQLVKVSDGNLLHINSFINYCQSNKSCEFSKVPKTLEYIYYVNLKRIFVEKRTSFEEWIALFEVICAAFNPVSIDDLFMIAGLDDKKQKREFSKLQGNEFGHFLKQSDSKLSFQHKAFKDFLTNESRKHMPFYINITKGHMLFSNYYLNIHAPQKSLDEKVLVDVASHFALTNNKQTVNKFLQFYSTRLKDSKILIILARDVNCYDTANLVIQLINQSGLRSLNMSTAAFIASANGNLKTLTSFLENKVNFKSKYNFPLEQLMKGADLVHMCKFVFFCGYNVFHIAAQRGYVEIVDYLLNKYPDILYEQNSIQLNAFQLAAENGHIQIVKLFLGINSSLADHHSLYYASQQGHDGIVSLLLDYVNDTCLQCNGTTYWLPTFSTRKQENVTFPIEAMNIKSVYFQTLDFIQFNQMLKNAILSDDWRLITCESALNTAARNGHLRIVKSLLQEDVNALHCTMFDGSTPLLTAAKYDQAEIFRYLHDSGANLACRCMRNFSYEGKFEKTEQNKLFEKICPENGSISHLLAIYDSYGIINFLLQKGFNDWDARDSHGLTPSHYAFCLNSNNFIEFVVFTDTVHLNLNIKSPNGSTPYHSAAICKSLILTHYLDRTLRRLPDTVDNENRGVLHYGLMPTVSQEDAIRIDRVGKDYFSDLLLRVAVHNQHDYLRVDNDGRNILHYAASSGNYWVFLKVLQILKKEDINVLLYRKDKIGYTPLKAAFDSLTPRQSFESLKMPLNCSLNELFSTTCKANLSVILLPHEYFIFTVSEYLSSKNYFIPSNVKEYLTLAINKSRIYPILVLKSYAPKEFNVIVSSSTEIPNLLAKSDMHIIAEYIYNADNSLRCNKIESPLHQLVLNAMNGQNISPLNSFLIPLFKTFSSQYLDECYDKDGYNILHRAAMGGNIGTVKLLLEKGMNVSCISENGQNVLELCLNSSPFLKNGHVPSYYVGGPRFHILEYVFQSDTLNISFDRTRTIDFDATSDLLVEKMAKVVSQKRLQKELCDGRNIGLLHLAAAKGLLKFLKRVQSISDTQSIRCRDRFDVSPYYLAQIYGHKDIVKWMKNIQIKFKAPDQIVQNILIYNIISNYRTLSRHDWTCFQDYNFKYRALIRNQAIKCISRDSPEEILFRNIYYMNVSDSLFSSIFFDFAESNEFNVDNEISYLTDIMKRIPKKAKDFSQLFSLNHFTEFANIIRRQFLLFNVDDGEFFYRYLQTGRKNTEEPLSDFEINELFQAVISRTYQDFRTLRVRRDLHREWLHDLENIGIDFDSGGFQNFAMKRIELILKRFKYVIQMGVQRLLGRVNSVDEELFVNPDEECILIYEFFHMTLSEIDNFQPNLKIMFHDFTPKEVVTYIERFFLKWHWIKVIIV</sequence>
<feature type="repeat" description="ANK" evidence="3">
    <location>
        <begin position="1038"/>
        <end position="1065"/>
    </location>
</feature>
<dbReference type="PANTHER" id="PTHR24198:SF165">
    <property type="entry name" value="ANKYRIN REPEAT-CONTAINING PROTEIN-RELATED"/>
    <property type="match status" value="1"/>
</dbReference>
<evidence type="ECO:0000256" key="3">
    <source>
        <dbReference type="PROSITE-ProRule" id="PRU00023"/>
    </source>
</evidence>
<dbReference type="Pfam" id="PF00023">
    <property type="entry name" value="Ank"/>
    <property type="match status" value="1"/>
</dbReference>
<dbReference type="PANTHER" id="PTHR24198">
    <property type="entry name" value="ANKYRIN REPEAT AND PROTEIN KINASE DOMAIN-CONTAINING PROTEIN"/>
    <property type="match status" value="1"/>
</dbReference>
<dbReference type="Pfam" id="PF15112">
    <property type="entry name" value="DUF4559"/>
    <property type="match status" value="1"/>
</dbReference>
<dbReference type="Pfam" id="PF12796">
    <property type="entry name" value="Ank_2"/>
    <property type="match status" value="2"/>
</dbReference>
<dbReference type="Pfam" id="PF25521">
    <property type="entry name" value="WHD_TANC1"/>
    <property type="match status" value="1"/>
</dbReference>
<evidence type="ECO:0000259" key="4">
    <source>
        <dbReference type="Pfam" id="PF24883"/>
    </source>
</evidence>
<name>A0A6J8ABW9_MYTCO</name>
<evidence type="ECO:0000313" key="7">
    <source>
        <dbReference type="Proteomes" id="UP000507470"/>
    </source>
</evidence>
<evidence type="ECO:0000313" key="6">
    <source>
        <dbReference type="EMBL" id="CAC5364548.1"/>
    </source>
</evidence>
<accession>A0A6J8ABW9</accession>
<dbReference type="Proteomes" id="UP000507470">
    <property type="component" value="Unassembled WGS sequence"/>
</dbReference>
<feature type="repeat" description="ANK" evidence="3">
    <location>
        <begin position="1465"/>
        <end position="1497"/>
    </location>
</feature>
<evidence type="ECO:0000256" key="1">
    <source>
        <dbReference type="ARBA" id="ARBA00022737"/>
    </source>
</evidence>
<proteinExistence type="predicted"/>
<organism evidence="6 7">
    <name type="scientific">Mytilus coruscus</name>
    <name type="common">Sea mussel</name>
    <dbReference type="NCBI Taxonomy" id="42192"/>
    <lineage>
        <taxon>Eukaryota</taxon>
        <taxon>Metazoa</taxon>
        <taxon>Spiralia</taxon>
        <taxon>Lophotrochozoa</taxon>
        <taxon>Mollusca</taxon>
        <taxon>Bivalvia</taxon>
        <taxon>Autobranchia</taxon>
        <taxon>Pteriomorphia</taxon>
        <taxon>Mytilida</taxon>
        <taxon>Mytiloidea</taxon>
        <taxon>Mytilidae</taxon>
        <taxon>Mytilinae</taxon>
        <taxon>Mytilus</taxon>
    </lineage>
</organism>
<dbReference type="PROSITE" id="PS50088">
    <property type="entry name" value="ANK_REPEAT"/>
    <property type="match status" value="3"/>
</dbReference>
<dbReference type="InterPro" id="IPR058056">
    <property type="entry name" value="WH_TANC1/2"/>
</dbReference>
<dbReference type="SUPFAM" id="SSF48403">
    <property type="entry name" value="Ankyrin repeat"/>
    <property type="match status" value="3"/>
</dbReference>
<gene>
    <name evidence="6" type="ORF">MCOR_5551</name>
</gene>
<dbReference type="InterPro" id="IPR002110">
    <property type="entry name" value="Ankyrin_rpt"/>
</dbReference>
<dbReference type="PROSITE" id="PS50297">
    <property type="entry name" value="ANK_REP_REGION"/>
    <property type="match status" value="2"/>
</dbReference>
<dbReference type="InterPro" id="IPR056884">
    <property type="entry name" value="NPHP3-like_N"/>
</dbReference>
<feature type="domain" description="TANC1/2-like winged helix" evidence="5">
    <location>
        <begin position="627"/>
        <end position="759"/>
    </location>
</feature>
<dbReference type="SUPFAM" id="SSF52540">
    <property type="entry name" value="P-loop containing nucleoside triphosphate hydrolases"/>
    <property type="match status" value="1"/>
</dbReference>
<keyword evidence="2 3" id="KW-0040">ANK repeat</keyword>
<dbReference type="Gene3D" id="1.25.40.20">
    <property type="entry name" value="Ankyrin repeat-containing domain"/>
    <property type="match status" value="4"/>
</dbReference>